<dbReference type="PANTHER" id="PTHR36174">
    <property type="entry name" value="LIPID II:GLYCINE GLYCYLTRANSFERASE"/>
    <property type="match status" value="1"/>
</dbReference>
<dbReference type="RefSeq" id="WP_345681964.1">
    <property type="nucleotide sequence ID" value="NZ_BAABRO010000001.1"/>
</dbReference>
<reference evidence="7 8" key="1">
    <citation type="submission" date="2024-02" db="EMBL/GenBank/DDBJ databases">
        <title>Rhodopirellula caenicola NBRC 110016.</title>
        <authorList>
            <person name="Ichikawa N."/>
            <person name="Katano-Makiyama Y."/>
            <person name="Hidaka K."/>
        </authorList>
    </citation>
    <scope>NUCLEOTIDE SEQUENCE [LARGE SCALE GENOMIC DNA]</scope>
    <source>
        <strain evidence="7 8">NBRC 110016</strain>
    </source>
</reference>
<evidence type="ECO:0000256" key="5">
    <source>
        <dbReference type="ARBA" id="ARBA00023315"/>
    </source>
</evidence>
<keyword evidence="3" id="KW-0133">Cell shape</keyword>
<evidence type="ECO:0000313" key="8">
    <source>
        <dbReference type="Proteomes" id="UP001416858"/>
    </source>
</evidence>
<dbReference type="InterPro" id="IPR050644">
    <property type="entry name" value="PG_Glycine_Bridge_Synth"/>
</dbReference>
<evidence type="ECO:0000256" key="3">
    <source>
        <dbReference type="ARBA" id="ARBA00022960"/>
    </source>
</evidence>
<comment type="caution">
    <text evidence="7">The sequence shown here is derived from an EMBL/GenBank/DDBJ whole genome shotgun (WGS) entry which is preliminary data.</text>
</comment>
<evidence type="ECO:0000256" key="6">
    <source>
        <dbReference type="ARBA" id="ARBA00023316"/>
    </source>
</evidence>
<evidence type="ECO:0000256" key="1">
    <source>
        <dbReference type="ARBA" id="ARBA00009943"/>
    </source>
</evidence>
<dbReference type="InterPro" id="IPR003447">
    <property type="entry name" value="FEMABX"/>
</dbReference>
<evidence type="ECO:0000256" key="2">
    <source>
        <dbReference type="ARBA" id="ARBA00022679"/>
    </source>
</evidence>
<organism evidence="7 8">
    <name type="scientific">Novipirellula caenicola</name>
    <dbReference type="NCBI Taxonomy" id="1536901"/>
    <lineage>
        <taxon>Bacteria</taxon>
        <taxon>Pseudomonadati</taxon>
        <taxon>Planctomycetota</taxon>
        <taxon>Planctomycetia</taxon>
        <taxon>Pirellulales</taxon>
        <taxon>Pirellulaceae</taxon>
        <taxon>Novipirellula</taxon>
    </lineage>
</organism>
<dbReference type="PROSITE" id="PS51191">
    <property type="entry name" value="FEMABX"/>
    <property type="match status" value="1"/>
</dbReference>
<dbReference type="PANTHER" id="PTHR36174:SF1">
    <property type="entry name" value="LIPID II:GLYCINE GLYCYLTRANSFERASE"/>
    <property type="match status" value="1"/>
</dbReference>
<dbReference type="Proteomes" id="UP001416858">
    <property type="component" value="Unassembled WGS sequence"/>
</dbReference>
<name>A0ABP9VI64_9BACT</name>
<dbReference type="InterPro" id="IPR016181">
    <property type="entry name" value="Acyl_CoA_acyltransferase"/>
</dbReference>
<dbReference type="EMBL" id="BAABRO010000001">
    <property type="protein sequence ID" value="GAA5504887.1"/>
    <property type="molecule type" value="Genomic_DNA"/>
</dbReference>
<sequence length="335" mass="38408">MIQQPEATRSISEWDRFLAEQRPDIGHKQYSWWIDFLKRRGWSGFGFAASDDGVICGGANVLVKTFAPGKCFYYLPHGPVLPEDPADAADLFEAMMQYIDDQQKNSSSVVSHLCLEPRWSSQPDFVKGFQPSGHWHEPRNTLCVDLTMPEDAILSQMKTKGRYNIRLARRHDVSIVQDNSAAAIDDFMRLYQGTVDRKNISQHSREYFDILAANLFDSGHAKLFFAEYQGIRLATVLILFAGDTATYKYGGTQLSHRNVMAPYLLHFEVMLHAKALGYRWYDFYGVSPIDAVDDEWADFSSFKRKFGGHELSFIPSLDFVFDRDAYQEYRSRKAS</sequence>
<dbReference type="Gene3D" id="3.40.630.30">
    <property type="match status" value="2"/>
</dbReference>
<dbReference type="Pfam" id="PF02388">
    <property type="entry name" value="FemAB"/>
    <property type="match status" value="2"/>
</dbReference>
<protein>
    <submittedName>
        <fullName evidence="7">UDP-N-acetylmuramoylpentapeptide-lysine N(6)-alanyltransferase</fullName>
    </submittedName>
</protein>
<evidence type="ECO:0000313" key="7">
    <source>
        <dbReference type="EMBL" id="GAA5504887.1"/>
    </source>
</evidence>
<dbReference type="SUPFAM" id="SSF55729">
    <property type="entry name" value="Acyl-CoA N-acyltransferases (Nat)"/>
    <property type="match status" value="2"/>
</dbReference>
<gene>
    <name evidence="7" type="primary">femX</name>
    <name evidence="7" type="ORF">Rcae01_00326</name>
</gene>
<keyword evidence="8" id="KW-1185">Reference proteome</keyword>
<keyword evidence="5" id="KW-0012">Acyltransferase</keyword>
<keyword evidence="2" id="KW-0808">Transferase</keyword>
<proteinExistence type="inferred from homology"/>
<keyword evidence="6" id="KW-0961">Cell wall biogenesis/degradation</keyword>
<comment type="similarity">
    <text evidence="1">Belongs to the FemABX family.</text>
</comment>
<keyword evidence="4" id="KW-0573">Peptidoglycan synthesis</keyword>
<accession>A0ABP9VI64</accession>
<evidence type="ECO:0000256" key="4">
    <source>
        <dbReference type="ARBA" id="ARBA00022984"/>
    </source>
</evidence>